<feature type="compositionally biased region" description="Basic and acidic residues" evidence="1">
    <location>
        <begin position="35"/>
        <end position="49"/>
    </location>
</feature>
<gene>
    <name evidence="2" type="ORF">E3Q01_03133</name>
</gene>
<reference evidence="2 3" key="1">
    <citation type="submission" date="2019-03" db="EMBL/GenBank/DDBJ databases">
        <title>Sequencing 25 genomes of Wallemia mellicola.</title>
        <authorList>
            <person name="Gostincar C."/>
        </authorList>
    </citation>
    <scope>NUCLEOTIDE SEQUENCE [LARGE SCALE GENOMIC DNA]</scope>
    <source>
        <strain evidence="2 3">EXF-757</strain>
    </source>
</reference>
<proteinExistence type="predicted"/>
<feature type="region of interest" description="Disordered" evidence="1">
    <location>
        <begin position="22"/>
        <end position="90"/>
    </location>
</feature>
<dbReference type="EMBL" id="SPRX01000041">
    <property type="protein sequence ID" value="TIC63819.1"/>
    <property type="molecule type" value="Genomic_DNA"/>
</dbReference>
<sequence>MGIGAFKKTYANKEKAINLDVTSDSDVEIVNNNNKTKDAKKDDDSRDGSGDNADATNEATVKEGDEKKSATKKSATKKLPSKKEEDGADQGPQIRTQLLYAEVAVELLETLVAQNKEIIKTNNNNQKLLQKLLNHVAETEIDAGLDELSQVDYNTHALSLMHICHQERNKASIVKGLTRKTSLLMVKAASFLKSKDNGDSDDDTRQTPAEGTSTMRKDAGVKPNAKRPLQDSNVNSKRSKN</sequence>
<dbReference type="Proteomes" id="UP000310708">
    <property type="component" value="Unassembled WGS sequence"/>
</dbReference>
<evidence type="ECO:0000313" key="2">
    <source>
        <dbReference type="EMBL" id="TIC63819.1"/>
    </source>
</evidence>
<organism evidence="2 3">
    <name type="scientific">Wallemia mellicola</name>
    <dbReference type="NCBI Taxonomy" id="1708541"/>
    <lineage>
        <taxon>Eukaryota</taxon>
        <taxon>Fungi</taxon>
        <taxon>Dikarya</taxon>
        <taxon>Basidiomycota</taxon>
        <taxon>Wallemiomycotina</taxon>
        <taxon>Wallemiomycetes</taxon>
        <taxon>Wallemiales</taxon>
        <taxon>Wallemiaceae</taxon>
        <taxon>Wallemia</taxon>
    </lineage>
</organism>
<name>A0A4T0LF94_9BASI</name>
<dbReference type="AlphaFoldDB" id="A0A4T0LF94"/>
<feature type="compositionally biased region" description="Polar residues" evidence="1">
    <location>
        <begin position="230"/>
        <end position="241"/>
    </location>
</feature>
<feature type="compositionally biased region" description="Basic residues" evidence="1">
    <location>
        <begin position="70"/>
        <end position="80"/>
    </location>
</feature>
<comment type="caution">
    <text evidence="2">The sequence shown here is derived from an EMBL/GenBank/DDBJ whole genome shotgun (WGS) entry which is preliminary data.</text>
</comment>
<accession>A0A4T0LF94</accession>
<protein>
    <submittedName>
        <fullName evidence="2">Uncharacterized protein</fullName>
    </submittedName>
</protein>
<evidence type="ECO:0000313" key="3">
    <source>
        <dbReference type="Proteomes" id="UP000310708"/>
    </source>
</evidence>
<evidence type="ECO:0000256" key="1">
    <source>
        <dbReference type="SAM" id="MobiDB-lite"/>
    </source>
</evidence>
<feature type="compositionally biased region" description="Basic and acidic residues" evidence="1">
    <location>
        <begin position="60"/>
        <end position="69"/>
    </location>
</feature>
<feature type="region of interest" description="Disordered" evidence="1">
    <location>
        <begin position="194"/>
        <end position="241"/>
    </location>
</feature>